<proteinExistence type="predicted"/>
<dbReference type="AlphaFoldDB" id="A0A9X0DGQ0"/>
<gene>
    <name evidence="1" type="ORF">OCU04_010101</name>
</gene>
<dbReference type="Pfam" id="PF01828">
    <property type="entry name" value="Peptidase_A4"/>
    <property type="match status" value="1"/>
</dbReference>
<dbReference type="Gene3D" id="2.60.120.700">
    <property type="entry name" value="Peptidase G1"/>
    <property type="match status" value="1"/>
</dbReference>
<accession>A0A9X0DGQ0</accession>
<dbReference type="OrthoDB" id="2862635at2759"/>
<protein>
    <submittedName>
        <fullName evidence="1">Uncharacterized protein</fullName>
    </submittedName>
</protein>
<dbReference type="EMBL" id="JAPEIS010000012">
    <property type="protein sequence ID" value="KAJ8061022.1"/>
    <property type="molecule type" value="Genomic_DNA"/>
</dbReference>
<evidence type="ECO:0000313" key="2">
    <source>
        <dbReference type="Proteomes" id="UP001152300"/>
    </source>
</evidence>
<dbReference type="InterPro" id="IPR000250">
    <property type="entry name" value="Peptidase_G1"/>
</dbReference>
<evidence type="ECO:0000313" key="1">
    <source>
        <dbReference type="EMBL" id="KAJ8061022.1"/>
    </source>
</evidence>
<comment type="caution">
    <text evidence="1">The sequence shown here is derived from an EMBL/GenBank/DDBJ whole genome shotgun (WGS) entry which is preliminary data.</text>
</comment>
<keyword evidence="2" id="KW-1185">Reference proteome</keyword>
<dbReference type="Proteomes" id="UP001152300">
    <property type="component" value="Unassembled WGS sequence"/>
</dbReference>
<dbReference type="GO" id="GO:0070007">
    <property type="term" value="F:glutamic-type endopeptidase activity"/>
    <property type="evidence" value="ECO:0007669"/>
    <property type="project" value="InterPro"/>
</dbReference>
<organism evidence="1 2">
    <name type="scientific">Sclerotinia nivalis</name>
    <dbReference type="NCBI Taxonomy" id="352851"/>
    <lineage>
        <taxon>Eukaryota</taxon>
        <taxon>Fungi</taxon>
        <taxon>Dikarya</taxon>
        <taxon>Ascomycota</taxon>
        <taxon>Pezizomycotina</taxon>
        <taxon>Leotiomycetes</taxon>
        <taxon>Helotiales</taxon>
        <taxon>Sclerotiniaceae</taxon>
        <taxon>Sclerotinia</taxon>
    </lineage>
</organism>
<dbReference type="GO" id="GO:0006508">
    <property type="term" value="P:proteolysis"/>
    <property type="evidence" value="ECO:0007669"/>
    <property type="project" value="InterPro"/>
</dbReference>
<sequence>MTFPSHQTYSQTQIRIHSKFLKTPFAMKLTMFTTLTVLTTAVFAAPQHEISQTKSRDLQARLDTTTYTGITPTTKTTLIAGVGITEPLDPATDSYAHVTAHFVVPTIQDKNPGVVSALIALDGTSTGRRILTGINIHVTGDGDTIYIQIQEWEPSPSFSFTANDSQAFPIHPGDGEPSPLNPLLCSWK</sequence>
<reference evidence="1" key="1">
    <citation type="submission" date="2022-11" db="EMBL/GenBank/DDBJ databases">
        <title>Genome Resource of Sclerotinia nivalis Strain SnTB1, a Plant Pathogen Isolated from American Ginseng.</title>
        <authorList>
            <person name="Fan S."/>
        </authorList>
    </citation>
    <scope>NUCLEOTIDE SEQUENCE</scope>
    <source>
        <strain evidence="1">SnTB1</strain>
    </source>
</reference>
<dbReference type="InterPro" id="IPR038656">
    <property type="entry name" value="Peptidase_G1_sf"/>
</dbReference>
<name>A0A9X0DGQ0_9HELO</name>